<feature type="region of interest" description="Disordered" evidence="1">
    <location>
        <begin position="358"/>
        <end position="379"/>
    </location>
</feature>
<feature type="non-terminal residue" evidence="2">
    <location>
        <position position="1"/>
    </location>
</feature>
<dbReference type="Proteomes" id="UP001189429">
    <property type="component" value="Unassembled WGS sequence"/>
</dbReference>
<protein>
    <submittedName>
        <fullName evidence="2">Uncharacterized protein</fullName>
    </submittedName>
</protein>
<evidence type="ECO:0000313" key="3">
    <source>
        <dbReference type="Proteomes" id="UP001189429"/>
    </source>
</evidence>
<reference evidence="2" key="1">
    <citation type="submission" date="2023-10" db="EMBL/GenBank/DDBJ databases">
        <authorList>
            <person name="Chen Y."/>
            <person name="Shah S."/>
            <person name="Dougan E. K."/>
            <person name="Thang M."/>
            <person name="Chan C."/>
        </authorList>
    </citation>
    <scope>NUCLEOTIDE SEQUENCE [LARGE SCALE GENOMIC DNA]</scope>
</reference>
<proteinExistence type="predicted"/>
<keyword evidence="3" id="KW-1185">Reference proteome</keyword>
<comment type="caution">
    <text evidence="2">The sequence shown here is derived from an EMBL/GenBank/DDBJ whole genome shotgun (WGS) entry which is preliminary data.</text>
</comment>
<feature type="region of interest" description="Disordered" evidence="1">
    <location>
        <begin position="24"/>
        <end position="43"/>
    </location>
</feature>
<name>A0ABN9WHC3_9DINO</name>
<organism evidence="2 3">
    <name type="scientific">Prorocentrum cordatum</name>
    <dbReference type="NCBI Taxonomy" id="2364126"/>
    <lineage>
        <taxon>Eukaryota</taxon>
        <taxon>Sar</taxon>
        <taxon>Alveolata</taxon>
        <taxon>Dinophyceae</taxon>
        <taxon>Prorocentrales</taxon>
        <taxon>Prorocentraceae</taxon>
        <taxon>Prorocentrum</taxon>
    </lineage>
</organism>
<feature type="non-terminal residue" evidence="2">
    <location>
        <position position="1068"/>
    </location>
</feature>
<feature type="compositionally biased region" description="Gly residues" evidence="1">
    <location>
        <begin position="362"/>
        <end position="374"/>
    </location>
</feature>
<evidence type="ECO:0000313" key="2">
    <source>
        <dbReference type="EMBL" id="CAK0884357.1"/>
    </source>
</evidence>
<accession>A0ABN9WHC3</accession>
<dbReference type="EMBL" id="CAUYUJ010018535">
    <property type="protein sequence ID" value="CAK0884357.1"/>
    <property type="molecule type" value="Genomic_DNA"/>
</dbReference>
<sequence length="1068" mass="117123">LGGRAATSTERLRYDETPMYTRLTDREQLPAPAARVPPADGAVQQRQQVPVSCTCETSHIAKLLNTQRSYAMLFEAPGHGMVAVHVPMDGHIQSMARATAEVLHESTERSSPMMADIAALFERTQRIVTTDGASSITRFERNLSRERRASSSTLKITREIRRAHGFFKTVLSQVKLHTAMMVHVARALCTSDSMRLFRFALRRVISGDLARRENARHSRVDLENNTVLLGTFPEPPSGPIRLRRSVIMSLASGCWPNRRIVEHCCPGCCESRDDRISKFMSLFVACLAIRKPPVWPSSRWTGFGECTDWLGLLECCHGLLARTHVEWTGVDVAVLGGPLDHNFAIGMYRAGDHELDEDGDGHAAGGGGQQGGGQAARRNELSLDDRRQEESKHRAHGARWLWKCFSLAHLVLIRRVLKPMLRIMNLCLKLAGDAHCRLVDFRNAQRASGIGPDMIVDGCPLIAASRLLCETELFNQLQFLMSDPREWAIVPVSCRISSLRKRAFLLLSQLGCMCNVLRELHQCYPFKLFRLVGGPQLTTEIADDCEDLKDDLGKAGHATIRRSLVGLSAQAHAVHIKRLSAQGICELSRKKGRRLRSGSVRPARKTALKTLSSSAAAVCQRRRRGHGGAGRALRDSTLGTSGRPDLHEASLARAALGPEEKAEHARAGAIATRATRAGAVKPFGDDTRRALRRVARDRTGIALAEMAESRQALCSVASAAGQTELAAPAGVCSVGAGPSAAETSMASVVGIKRQLRLEPMRRSMGAWGVDGATVRRRDARGQRFIQSTFGQMGATASGRAEFAPCTSSGAPLTSFVWESLSIAQTVSRALSCGGSSSRSQLTDALNNIWSGFHETVDHVDRPEWADDGPAPKPCTRAGFCVCAGPGRDVKTFIAGVNIAVERACPVGPRRKQLHPQAECFIFSLGQRQPTEDNTMDVNLDTDRFIDGLPHAEEVRYHIGHQRLTPWRSDFHMVRYDFSSGAFAVPSRARLSATSAFSSSRWAMRDFDRSLRWRACVYKVSWKRDPMGTVAPDCVDVELPGPPAGAGAPVCRVVWLPPWAIVKRKRENG</sequence>
<gene>
    <name evidence="2" type="ORF">PCOR1329_LOCUS66326</name>
</gene>
<evidence type="ECO:0000256" key="1">
    <source>
        <dbReference type="SAM" id="MobiDB-lite"/>
    </source>
</evidence>
<feature type="region of interest" description="Disordered" evidence="1">
    <location>
        <begin position="619"/>
        <end position="645"/>
    </location>
</feature>